<dbReference type="InterPro" id="IPR042088">
    <property type="entry name" value="OligoPept_F_C"/>
</dbReference>
<gene>
    <name evidence="1" type="ORF">Zmor_008721</name>
</gene>
<dbReference type="EMBL" id="JALNTZ010002204">
    <property type="protein sequence ID" value="KAJ3619879.1"/>
    <property type="molecule type" value="Genomic_DNA"/>
</dbReference>
<evidence type="ECO:0000313" key="1">
    <source>
        <dbReference type="EMBL" id="KAJ3619879.1"/>
    </source>
</evidence>
<dbReference type="SUPFAM" id="SSF55486">
    <property type="entry name" value="Metalloproteases ('zincins'), catalytic domain"/>
    <property type="match status" value="1"/>
</dbReference>
<keyword evidence="2" id="KW-1185">Reference proteome</keyword>
<reference evidence="1" key="1">
    <citation type="journal article" date="2023" name="G3 (Bethesda)">
        <title>Whole genome assemblies of Zophobas morio and Tenebrio molitor.</title>
        <authorList>
            <person name="Kaur S."/>
            <person name="Stinson S.A."/>
            <person name="diCenzo G.C."/>
        </authorList>
    </citation>
    <scope>NUCLEOTIDE SEQUENCE</scope>
    <source>
        <strain evidence="1">QUZm001</strain>
    </source>
</reference>
<dbReference type="Proteomes" id="UP001168821">
    <property type="component" value="Unassembled WGS sequence"/>
</dbReference>
<protein>
    <submittedName>
        <fullName evidence="1">Uncharacterized protein</fullName>
    </submittedName>
</protein>
<proteinExistence type="predicted"/>
<dbReference type="Gene3D" id="1.10.1370.20">
    <property type="entry name" value="Oligoendopeptidase f, C-terminal domain"/>
    <property type="match status" value="1"/>
</dbReference>
<sequence>MEILEDSDPIKDQQKRLEAARLYSKNFVDKKHTFAKIYEGIINRGVEGNKLRDYPSNLESSLSGDNVSKEIYLKLLEVGSKTIAPFQRFCLITKNHYGLEKYYPTDRQLKLVKEYNRTFSVDEAKEIILEAMKPMGQEYAEKLAIA</sequence>
<evidence type="ECO:0000313" key="2">
    <source>
        <dbReference type="Proteomes" id="UP001168821"/>
    </source>
</evidence>
<dbReference type="AlphaFoldDB" id="A0AA38HIU1"/>
<accession>A0AA38HIU1</accession>
<name>A0AA38HIU1_9CUCU</name>
<organism evidence="1 2">
    <name type="scientific">Zophobas morio</name>
    <dbReference type="NCBI Taxonomy" id="2755281"/>
    <lineage>
        <taxon>Eukaryota</taxon>
        <taxon>Metazoa</taxon>
        <taxon>Ecdysozoa</taxon>
        <taxon>Arthropoda</taxon>
        <taxon>Hexapoda</taxon>
        <taxon>Insecta</taxon>
        <taxon>Pterygota</taxon>
        <taxon>Neoptera</taxon>
        <taxon>Endopterygota</taxon>
        <taxon>Coleoptera</taxon>
        <taxon>Polyphaga</taxon>
        <taxon>Cucujiformia</taxon>
        <taxon>Tenebrionidae</taxon>
        <taxon>Zophobas</taxon>
    </lineage>
</organism>
<comment type="caution">
    <text evidence="1">The sequence shown here is derived from an EMBL/GenBank/DDBJ whole genome shotgun (WGS) entry which is preliminary data.</text>
</comment>